<dbReference type="Proteomes" id="UP001431783">
    <property type="component" value="Unassembled WGS sequence"/>
</dbReference>
<protein>
    <submittedName>
        <fullName evidence="5">Uncharacterized protein</fullName>
    </submittedName>
</protein>
<keyword evidence="1" id="KW-0433">Leucine-rich repeat</keyword>
<dbReference type="InterPro" id="IPR003591">
    <property type="entry name" value="Leu-rich_rpt_typical-subtyp"/>
</dbReference>
<evidence type="ECO:0000313" key="5">
    <source>
        <dbReference type="EMBL" id="KAK9872304.1"/>
    </source>
</evidence>
<reference evidence="5 6" key="1">
    <citation type="submission" date="2023-03" db="EMBL/GenBank/DDBJ databases">
        <title>Genome insight into feeding habits of ladybird beetles.</title>
        <authorList>
            <person name="Li H.-S."/>
            <person name="Huang Y.-H."/>
            <person name="Pang H."/>
        </authorList>
    </citation>
    <scope>NUCLEOTIDE SEQUENCE [LARGE SCALE GENOMIC DNA]</scope>
    <source>
        <strain evidence="5">SYSU_2023b</strain>
        <tissue evidence="5">Whole body</tissue>
    </source>
</reference>
<dbReference type="EMBL" id="JARQZJ010000010">
    <property type="protein sequence ID" value="KAK9872304.1"/>
    <property type="molecule type" value="Genomic_DNA"/>
</dbReference>
<gene>
    <name evidence="5" type="ORF">WA026_017109</name>
</gene>
<dbReference type="Gene3D" id="3.80.10.10">
    <property type="entry name" value="Ribonuclease Inhibitor"/>
    <property type="match status" value="1"/>
</dbReference>
<evidence type="ECO:0000256" key="4">
    <source>
        <dbReference type="SAM" id="SignalP"/>
    </source>
</evidence>
<dbReference type="PANTHER" id="PTHR45842">
    <property type="entry name" value="SYNAPTIC ADHESION-LIKE MOLECULE SALM"/>
    <property type="match status" value="1"/>
</dbReference>
<evidence type="ECO:0000256" key="3">
    <source>
        <dbReference type="ARBA" id="ARBA00022737"/>
    </source>
</evidence>
<keyword evidence="6" id="KW-1185">Reference proteome</keyword>
<dbReference type="SMART" id="SM00369">
    <property type="entry name" value="LRR_TYP"/>
    <property type="match status" value="3"/>
</dbReference>
<name>A0AAW1TVB7_9CUCU</name>
<dbReference type="InterPro" id="IPR050467">
    <property type="entry name" value="LRFN"/>
</dbReference>
<accession>A0AAW1TVB7</accession>
<dbReference type="SUPFAM" id="SSF52058">
    <property type="entry name" value="L domain-like"/>
    <property type="match status" value="1"/>
</dbReference>
<dbReference type="InterPro" id="IPR001611">
    <property type="entry name" value="Leu-rich_rpt"/>
</dbReference>
<comment type="caution">
    <text evidence="5">The sequence shown here is derived from an EMBL/GenBank/DDBJ whole genome shotgun (WGS) entry which is preliminary data.</text>
</comment>
<dbReference type="PANTHER" id="PTHR45842:SF25">
    <property type="entry name" value="CARBOXYPEPTIDASE N SUBUNIT 2-LIKE"/>
    <property type="match status" value="1"/>
</dbReference>
<keyword evidence="3" id="KW-0677">Repeat</keyword>
<sequence length="213" mass="24440">MLICWQNGYIWLILLWLCTTTDALCPSYCTCKQDDRGKRKVSCLKGGMTQIPTIEIDASTEVLEIDAQENITNTLTISPIFQQLKRLEEVIIRRSNIHQLGMHSFWGVPTIKFMDFKFNKISSVSDHNFRGLVNLVELNLDHNQISILQSGVFKHLTELRILSLRYNLLAELVPRMFMKLGKLHVLRLSGNSFDELDPEAFKDIPVSSQSIKT</sequence>
<dbReference type="AlphaFoldDB" id="A0AAW1TVB7"/>
<feature type="signal peptide" evidence="4">
    <location>
        <begin position="1"/>
        <end position="23"/>
    </location>
</feature>
<proteinExistence type="predicted"/>
<dbReference type="Pfam" id="PF13855">
    <property type="entry name" value="LRR_8"/>
    <property type="match status" value="1"/>
</dbReference>
<evidence type="ECO:0000256" key="2">
    <source>
        <dbReference type="ARBA" id="ARBA00022729"/>
    </source>
</evidence>
<organism evidence="5 6">
    <name type="scientific">Henosepilachna vigintioctopunctata</name>
    <dbReference type="NCBI Taxonomy" id="420089"/>
    <lineage>
        <taxon>Eukaryota</taxon>
        <taxon>Metazoa</taxon>
        <taxon>Ecdysozoa</taxon>
        <taxon>Arthropoda</taxon>
        <taxon>Hexapoda</taxon>
        <taxon>Insecta</taxon>
        <taxon>Pterygota</taxon>
        <taxon>Neoptera</taxon>
        <taxon>Endopterygota</taxon>
        <taxon>Coleoptera</taxon>
        <taxon>Polyphaga</taxon>
        <taxon>Cucujiformia</taxon>
        <taxon>Coccinelloidea</taxon>
        <taxon>Coccinellidae</taxon>
        <taxon>Epilachninae</taxon>
        <taxon>Epilachnini</taxon>
        <taxon>Henosepilachna</taxon>
    </lineage>
</organism>
<feature type="chain" id="PRO_5043889725" evidence="4">
    <location>
        <begin position="24"/>
        <end position="213"/>
    </location>
</feature>
<evidence type="ECO:0000256" key="1">
    <source>
        <dbReference type="ARBA" id="ARBA00022614"/>
    </source>
</evidence>
<keyword evidence="2 4" id="KW-0732">Signal</keyword>
<evidence type="ECO:0000313" key="6">
    <source>
        <dbReference type="Proteomes" id="UP001431783"/>
    </source>
</evidence>
<dbReference type="InterPro" id="IPR032675">
    <property type="entry name" value="LRR_dom_sf"/>
</dbReference>